<accession>A0A1L9TYE2</accession>
<evidence type="ECO:0000313" key="3">
    <source>
        <dbReference type="Proteomes" id="UP000184356"/>
    </source>
</evidence>
<sequence length="415" mass="46234">MDIARSRAVFWLNRRVAQATKYSNWKRKRVSRATTSRDQTLLDLDELFSLRLQTITKVASRVHAKLGKSSSWPTIRTGQSERTSCKAPPPLNLGSEPQCFKNSSGKSRTLWSLADETERICVFQGHSADTGTDTDTDVIGSVRDSAVNLLSAGTLDLEFAPSSLFKHGLLLLEAIQPGSRLLKYYLDPIVQSAGISARRSRPTEPNRANCCELLHSAAGGMVNWSFVFLDFQFDPRPASADSYNTSDLNKRQGQFPHERPILRPDLQGRNAVVKKHCTKFVRYGWLEPLVLCHRTEDLLCLVIGGGKLYPLPPNPDLPGQKGSMLNAVPFRLETTPYILTSLASDIDCFPAPITRSYQLTDRSISPDVLPRLPAWNSVLSPCPIEVGFSIARRSICITSLARSSPPEFNRRLPWL</sequence>
<feature type="region of interest" description="Disordered" evidence="1">
    <location>
        <begin position="71"/>
        <end position="97"/>
    </location>
</feature>
<protein>
    <submittedName>
        <fullName evidence="2">Uncharacterized protein</fullName>
    </submittedName>
</protein>
<gene>
    <name evidence="2" type="ORF">ASPSYDRAFT_1155929</name>
</gene>
<dbReference type="RefSeq" id="XP_040708262.1">
    <property type="nucleotide sequence ID" value="XM_040840022.1"/>
</dbReference>
<evidence type="ECO:0000256" key="1">
    <source>
        <dbReference type="SAM" id="MobiDB-lite"/>
    </source>
</evidence>
<dbReference type="VEuPathDB" id="FungiDB:ASPSYDRAFT_1155929"/>
<keyword evidence="3" id="KW-1185">Reference proteome</keyword>
<dbReference type="Proteomes" id="UP000184356">
    <property type="component" value="Unassembled WGS sequence"/>
</dbReference>
<dbReference type="AlphaFoldDB" id="A0A1L9TYE2"/>
<dbReference type="GeneID" id="63756095"/>
<dbReference type="EMBL" id="KV878582">
    <property type="protein sequence ID" value="OJJ64456.1"/>
    <property type="molecule type" value="Genomic_DNA"/>
</dbReference>
<reference evidence="3" key="1">
    <citation type="journal article" date="2017" name="Genome Biol.">
        <title>Comparative genomics reveals high biological diversity and specific adaptations in the industrially and medically important fungal genus Aspergillus.</title>
        <authorList>
            <person name="de Vries R.P."/>
            <person name="Riley R."/>
            <person name="Wiebenga A."/>
            <person name="Aguilar-Osorio G."/>
            <person name="Amillis S."/>
            <person name="Uchima C.A."/>
            <person name="Anderluh G."/>
            <person name="Asadollahi M."/>
            <person name="Askin M."/>
            <person name="Barry K."/>
            <person name="Battaglia E."/>
            <person name="Bayram O."/>
            <person name="Benocci T."/>
            <person name="Braus-Stromeyer S.A."/>
            <person name="Caldana C."/>
            <person name="Canovas D."/>
            <person name="Cerqueira G.C."/>
            <person name="Chen F."/>
            <person name="Chen W."/>
            <person name="Choi C."/>
            <person name="Clum A."/>
            <person name="Dos Santos R.A."/>
            <person name="Damasio A.R."/>
            <person name="Diallinas G."/>
            <person name="Emri T."/>
            <person name="Fekete E."/>
            <person name="Flipphi M."/>
            <person name="Freyberg S."/>
            <person name="Gallo A."/>
            <person name="Gournas C."/>
            <person name="Habgood R."/>
            <person name="Hainaut M."/>
            <person name="Harispe M.L."/>
            <person name="Henrissat B."/>
            <person name="Hilden K.S."/>
            <person name="Hope R."/>
            <person name="Hossain A."/>
            <person name="Karabika E."/>
            <person name="Karaffa L."/>
            <person name="Karanyi Z."/>
            <person name="Krasevec N."/>
            <person name="Kuo A."/>
            <person name="Kusch H."/>
            <person name="LaButti K."/>
            <person name="Lagendijk E.L."/>
            <person name="Lapidus A."/>
            <person name="Levasseur A."/>
            <person name="Lindquist E."/>
            <person name="Lipzen A."/>
            <person name="Logrieco A.F."/>
            <person name="MacCabe A."/>
            <person name="Maekelae M.R."/>
            <person name="Malavazi I."/>
            <person name="Melin P."/>
            <person name="Meyer V."/>
            <person name="Mielnichuk N."/>
            <person name="Miskei M."/>
            <person name="Molnar A.P."/>
            <person name="Mule G."/>
            <person name="Ngan C.Y."/>
            <person name="Orejas M."/>
            <person name="Orosz E."/>
            <person name="Ouedraogo J.P."/>
            <person name="Overkamp K.M."/>
            <person name="Park H.-S."/>
            <person name="Perrone G."/>
            <person name="Piumi F."/>
            <person name="Punt P.J."/>
            <person name="Ram A.F."/>
            <person name="Ramon A."/>
            <person name="Rauscher S."/>
            <person name="Record E."/>
            <person name="Riano-Pachon D.M."/>
            <person name="Robert V."/>
            <person name="Roehrig J."/>
            <person name="Ruller R."/>
            <person name="Salamov A."/>
            <person name="Salih N.S."/>
            <person name="Samson R.A."/>
            <person name="Sandor E."/>
            <person name="Sanguinetti M."/>
            <person name="Schuetze T."/>
            <person name="Sepcic K."/>
            <person name="Shelest E."/>
            <person name="Sherlock G."/>
            <person name="Sophianopoulou V."/>
            <person name="Squina F.M."/>
            <person name="Sun H."/>
            <person name="Susca A."/>
            <person name="Todd R.B."/>
            <person name="Tsang A."/>
            <person name="Unkles S.E."/>
            <person name="van de Wiele N."/>
            <person name="van Rossen-Uffink D."/>
            <person name="Oliveira J.V."/>
            <person name="Vesth T.C."/>
            <person name="Visser J."/>
            <person name="Yu J.-H."/>
            <person name="Zhou M."/>
            <person name="Andersen M.R."/>
            <person name="Archer D.B."/>
            <person name="Baker S.E."/>
            <person name="Benoit I."/>
            <person name="Brakhage A.A."/>
            <person name="Braus G.H."/>
            <person name="Fischer R."/>
            <person name="Frisvad J.C."/>
            <person name="Goldman G.H."/>
            <person name="Houbraken J."/>
            <person name="Oakley B."/>
            <person name="Pocsi I."/>
            <person name="Scazzocchio C."/>
            <person name="Seiboth B."/>
            <person name="vanKuyk P.A."/>
            <person name="Wortman J."/>
            <person name="Dyer P.S."/>
            <person name="Grigoriev I.V."/>
        </authorList>
    </citation>
    <scope>NUCLEOTIDE SEQUENCE [LARGE SCALE GENOMIC DNA]</scope>
    <source>
        <strain evidence="3">CBS 593.65</strain>
    </source>
</reference>
<name>A0A1L9TYE2_9EURO</name>
<proteinExistence type="predicted"/>
<organism evidence="2 3">
    <name type="scientific">Aspergillus sydowii CBS 593.65</name>
    <dbReference type="NCBI Taxonomy" id="1036612"/>
    <lineage>
        <taxon>Eukaryota</taxon>
        <taxon>Fungi</taxon>
        <taxon>Dikarya</taxon>
        <taxon>Ascomycota</taxon>
        <taxon>Pezizomycotina</taxon>
        <taxon>Eurotiomycetes</taxon>
        <taxon>Eurotiomycetidae</taxon>
        <taxon>Eurotiales</taxon>
        <taxon>Aspergillaceae</taxon>
        <taxon>Aspergillus</taxon>
        <taxon>Aspergillus subgen. Nidulantes</taxon>
    </lineage>
</organism>
<evidence type="ECO:0000313" key="2">
    <source>
        <dbReference type="EMBL" id="OJJ64456.1"/>
    </source>
</evidence>
<feature type="compositionally biased region" description="Polar residues" evidence="1">
    <location>
        <begin position="71"/>
        <end position="82"/>
    </location>
</feature>